<sequence length="353" mass="38810">MQVREEKQRNEVAEPVTALTAVARPIIASVLHSISAERLQGVESREDIPLRMLGVLRNEGDGDVGVAFEYAVHDAMANGNEAILDRVSDALSLCRIKTDRPSSIFFAMEKAGSQRLINTQLDLITDDSRVLSGNRGQPVKLKNYLNQLAAAFRRPSTRPNLPQSIRGLWKADLFLGAPEREHWVGTSVRINPRKLEGAHGLRVAIVPAQYGRSDALRKDESRNLIVCPVPYDPTFMLIFWEGWRIVQSLMESDFRLPADRDLPAPEHRQVAQIFAERRDLSVKDAIESTAKFAQPHLLETDARDLSALPYSAEAPAGTGTLVAPIAYGFEGDTATPPPASVGVPASRPVRPSG</sequence>
<protein>
    <submittedName>
        <fullName evidence="2">Uncharacterized protein</fullName>
    </submittedName>
</protein>
<dbReference type="OrthoDB" id="4760905at2"/>
<reference evidence="2" key="1">
    <citation type="journal article" date="2014" name="Int. J. Syst. Evol. Microbiol.">
        <title>Complete genome sequence of Corynebacterium casei LMG S-19264T (=DSM 44701T), isolated from a smear-ripened cheese.</title>
        <authorList>
            <consortium name="US DOE Joint Genome Institute (JGI-PGF)"/>
            <person name="Walter F."/>
            <person name="Albersmeier A."/>
            <person name="Kalinowski J."/>
            <person name="Ruckert C."/>
        </authorList>
    </citation>
    <scope>NUCLEOTIDE SEQUENCE</scope>
    <source>
        <strain evidence="2">CGMCC 1.14988</strain>
    </source>
</reference>
<accession>A0A8J3AB97</accession>
<comment type="caution">
    <text evidence="2">The sequence shown here is derived from an EMBL/GenBank/DDBJ whole genome shotgun (WGS) entry which is preliminary data.</text>
</comment>
<keyword evidence="3" id="KW-1185">Reference proteome</keyword>
<dbReference type="Proteomes" id="UP000650511">
    <property type="component" value="Unassembled WGS sequence"/>
</dbReference>
<dbReference type="AlphaFoldDB" id="A0A8J3AB97"/>
<evidence type="ECO:0000313" key="3">
    <source>
        <dbReference type="Proteomes" id="UP000650511"/>
    </source>
</evidence>
<gene>
    <name evidence="2" type="ORF">GCM10011354_22990</name>
</gene>
<reference evidence="2" key="2">
    <citation type="submission" date="2020-09" db="EMBL/GenBank/DDBJ databases">
        <authorList>
            <person name="Sun Q."/>
            <person name="Zhou Y."/>
        </authorList>
    </citation>
    <scope>NUCLEOTIDE SEQUENCE</scope>
    <source>
        <strain evidence="2">CGMCC 1.14988</strain>
    </source>
</reference>
<name>A0A8J3AB97_9ACTN</name>
<feature type="region of interest" description="Disordered" evidence="1">
    <location>
        <begin position="333"/>
        <end position="353"/>
    </location>
</feature>
<evidence type="ECO:0000256" key="1">
    <source>
        <dbReference type="SAM" id="MobiDB-lite"/>
    </source>
</evidence>
<dbReference type="EMBL" id="BMHA01000008">
    <property type="protein sequence ID" value="GGI07219.1"/>
    <property type="molecule type" value="Genomic_DNA"/>
</dbReference>
<evidence type="ECO:0000313" key="2">
    <source>
        <dbReference type="EMBL" id="GGI07219.1"/>
    </source>
</evidence>
<proteinExistence type="predicted"/>
<dbReference type="RefSeq" id="WP_130649975.1">
    <property type="nucleotide sequence ID" value="NZ_BMHA01000008.1"/>
</dbReference>
<organism evidence="2 3">
    <name type="scientific">Egicoccus halophilus</name>
    <dbReference type="NCBI Taxonomy" id="1670830"/>
    <lineage>
        <taxon>Bacteria</taxon>
        <taxon>Bacillati</taxon>
        <taxon>Actinomycetota</taxon>
        <taxon>Nitriliruptoria</taxon>
        <taxon>Egicoccales</taxon>
        <taxon>Egicoccaceae</taxon>
        <taxon>Egicoccus</taxon>
    </lineage>
</organism>